<feature type="compositionally biased region" description="Polar residues" evidence="1">
    <location>
        <begin position="138"/>
        <end position="152"/>
    </location>
</feature>
<protein>
    <submittedName>
        <fullName evidence="2">Uncharacterized protein</fullName>
    </submittedName>
</protein>
<dbReference type="InParanoid" id="A0A1V8TIJ6"/>
<feature type="region of interest" description="Disordered" evidence="1">
    <location>
        <begin position="101"/>
        <end position="152"/>
    </location>
</feature>
<dbReference type="EMBL" id="NAJO01000007">
    <property type="protein sequence ID" value="OQO11078.1"/>
    <property type="molecule type" value="Genomic_DNA"/>
</dbReference>
<sequence>MASNSTSNTPPPSGQPTQQQRIFKRRVRAVPREALGELVEWARHWGLASDIQVLHLGARFVRGDYDRDLYDAEMRRYGVHMAEQLARTNVLPDADVAAVAASPGDAGAAVEGQSEIRPPHPGARGEGESSEAEEGSSPTQKGGSSGPVQDSN</sequence>
<feature type="region of interest" description="Disordered" evidence="1">
    <location>
        <begin position="1"/>
        <end position="22"/>
    </location>
</feature>
<comment type="caution">
    <text evidence="2">The sequence shown here is derived from an EMBL/GenBank/DDBJ whole genome shotgun (WGS) entry which is preliminary data.</text>
</comment>
<evidence type="ECO:0000313" key="2">
    <source>
        <dbReference type="EMBL" id="OQO11078.1"/>
    </source>
</evidence>
<feature type="compositionally biased region" description="Low complexity" evidence="1">
    <location>
        <begin position="101"/>
        <end position="110"/>
    </location>
</feature>
<name>A0A1V8TIJ6_9PEZI</name>
<evidence type="ECO:0000256" key="1">
    <source>
        <dbReference type="SAM" id="MobiDB-lite"/>
    </source>
</evidence>
<dbReference type="AlphaFoldDB" id="A0A1V8TIJ6"/>
<evidence type="ECO:0000313" key="3">
    <source>
        <dbReference type="Proteomes" id="UP000192596"/>
    </source>
</evidence>
<dbReference type="Proteomes" id="UP000192596">
    <property type="component" value="Unassembled WGS sequence"/>
</dbReference>
<keyword evidence="3" id="KW-1185">Reference proteome</keyword>
<reference evidence="3" key="1">
    <citation type="submission" date="2017-03" db="EMBL/GenBank/DDBJ databases">
        <title>Genomes of endolithic fungi from Antarctica.</title>
        <authorList>
            <person name="Coleine C."/>
            <person name="Masonjones S."/>
            <person name="Stajich J.E."/>
        </authorList>
    </citation>
    <scope>NUCLEOTIDE SEQUENCE [LARGE SCALE GENOMIC DNA]</scope>
    <source>
        <strain evidence="3">CCFEE 5527</strain>
    </source>
</reference>
<organism evidence="2 3">
    <name type="scientific">Cryoendolithus antarcticus</name>
    <dbReference type="NCBI Taxonomy" id="1507870"/>
    <lineage>
        <taxon>Eukaryota</taxon>
        <taxon>Fungi</taxon>
        <taxon>Dikarya</taxon>
        <taxon>Ascomycota</taxon>
        <taxon>Pezizomycotina</taxon>
        <taxon>Dothideomycetes</taxon>
        <taxon>Dothideomycetidae</taxon>
        <taxon>Cladosporiales</taxon>
        <taxon>Cladosporiaceae</taxon>
        <taxon>Cryoendolithus</taxon>
    </lineage>
</organism>
<accession>A0A1V8TIJ6</accession>
<gene>
    <name evidence="2" type="ORF">B0A48_05333</name>
</gene>
<proteinExistence type="predicted"/>